<protein>
    <recommendedName>
        <fullName evidence="3">DUF5683 domain-containing protein</fullName>
    </recommendedName>
</protein>
<reference evidence="5" key="1">
    <citation type="submission" date="2016-10" db="EMBL/GenBank/DDBJ databases">
        <authorList>
            <person name="Varghese N."/>
            <person name="Submissions S."/>
        </authorList>
    </citation>
    <scope>NUCLEOTIDE SEQUENCE [LARGE SCALE GENOMIC DNA]</scope>
    <source>
        <strain evidence="5">DSM 15282</strain>
    </source>
</reference>
<evidence type="ECO:0000256" key="2">
    <source>
        <dbReference type="SAM" id="SignalP"/>
    </source>
</evidence>
<keyword evidence="5" id="KW-1185">Reference proteome</keyword>
<name>A0A1I5JYN5_9BACT</name>
<gene>
    <name evidence="4" type="ORF">SAMN04488519_11452</name>
</gene>
<dbReference type="EMBL" id="FOVW01000014">
    <property type="protein sequence ID" value="SFO77593.1"/>
    <property type="molecule type" value="Genomic_DNA"/>
</dbReference>
<feature type="chain" id="PRO_5011745253" description="DUF5683 domain-containing protein" evidence="2">
    <location>
        <begin position="35"/>
        <end position="202"/>
    </location>
</feature>
<evidence type="ECO:0000256" key="1">
    <source>
        <dbReference type="SAM" id="MobiDB-lite"/>
    </source>
</evidence>
<feature type="signal peptide" evidence="2">
    <location>
        <begin position="1"/>
        <end position="34"/>
    </location>
</feature>
<evidence type="ECO:0000313" key="4">
    <source>
        <dbReference type="EMBL" id="SFO77593.1"/>
    </source>
</evidence>
<evidence type="ECO:0000259" key="3">
    <source>
        <dbReference type="Pfam" id="PF18935"/>
    </source>
</evidence>
<dbReference type="InterPro" id="IPR043738">
    <property type="entry name" value="DUF5683"/>
</dbReference>
<dbReference type="Proteomes" id="UP000199564">
    <property type="component" value="Unassembled WGS sequence"/>
</dbReference>
<dbReference type="AlphaFoldDB" id="A0A1I5JYN5"/>
<evidence type="ECO:0000313" key="5">
    <source>
        <dbReference type="Proteomes" id="UP000199564"/>
    </source>
</evidence>
<accession>A0A1I5JYN5</accession>
<keyword evidence="2" id="KW-0732">Signal</keyword>
<dbReference type="STRING" id="226506.SAMN04488519_11452"/>
<proteinExistence type="predicted"/>
<feature type="domain" description="DUF5683" evidence="3">
    <location>
        <begin position="57"/>
        <end position="201"/>
    </location>
</feature>
<dbReference type="RefSeq" id="WP_245756458.1">
    <property type="nucleotide sequence ID" value="NZ_FOVW01000014.1"/>
</dbReference>
<sequence length="202" mass="22933">MKSPAFFSPTKFKYPWIILGLLLFSALSFQPLCAQNQGQPEEQNQRDNDRPNFSSLPKNPRKATILSAVLPGAGQVYNGKAWKVPILYAGFITDIYFINFNNKRYQVFRQALFNLDDGEPNIFPNLNRQALVRNVDYWRSNRDMTILLLGAIYALNIIDANVDAHLSGFDISDDLALGIEPHFETFSAQNQSLGITLKLKFK</sequence>
<dbReference type="Pfam" id="PF18935">
    <property type="entry name" value="DUF5683"/>
    <property type="match status" value="1"/>
</dbReference>
<feature type="region of interest" description="Disordered" evidence="1">
    <location>
        <begin position="35"/>
        <end position="59"/>
    </location>
</feature>
<organism evidence="4 5">
    <name type="scientific">Algoriphagus ornithinivorans</name>
    <dbReference type="NCBI Taxonomy" id="226506"/>
    <lineage>
        <taxon>Bacteria</taxon>
        <taxon>Pseudomonadati</taxon>
        <taxon>Bacteroidota</taxon>
        <taxon>Cytophagia</taxon>
        <taxon>Cytophagales</taxon>
        <taxon>Cyclobacteriaceae</taxon>
        <taxon>Algoriphagus</taxon>
    </lineage>
</organism>